<dbReference type="InterPro" id="IPR000757">
    <property type="entry name" value="Beta-glucanase-like"/>
</dbReference>
<keyword evidence="8" id="KW-0961">Cell wall biogenesis/degradation</keyword>
<evidence type="ECO:0000256" key="3">
    <source>
        <dbReference type="ARBA" id="ARBA00023157"/>
    </source>
</evidence>
<dbReference type="GO" id="GO:0071555">
    <property type="term" value="P:cell wall organization"/>
    <property type="evidence" value="ECO:0007669"/>
    <property type="project" value="UniProtKB-KW"/>
</dbReference>
<keyword evidence="8" id="KW-0052">Apoplast</keyword>
<dbReference type="PROSITE" id="PS01034">
    <property type="entry name" value="GH16_1"/>
    <property type="match status" value="1"/>
</dbReference>
<comment type="subcellular location">
    <subcellularLocation>
        <location evidence="8">Secreted</location>
        <location evidence="8">Cell wall</location>
    </subcellularLocation>
    <subcellularLocation>
        <location evidence="8">Secreted</location>
        <location evidence="8">Extracellular space</location>
        <location evidence="8">Apoplast</location>
    </subcellularLocation>
</comment>
<dbReference type="InterPro" id="IPR013320">
    <property type="entry name" value="ConA-like_dom_sf"/>
</dbReference>
<sequence length="295" mass="33830">MSSPSSLEKTRLLLLSIFFSPLVIFVDADNFINDIDVNWGSPNVRFLEEGNLLTLSLDKNSGSGFQSKNEYLFVKIDIQIKLVPENSAGTVTTFYLSSLGQNHDEIDLEFLGNLSGNPYTLHTNVYAQGKGNREQQFKLWFDPTKNFHKYSVIWNPQNIIFLVDNIPIRELRNKEYIGVPFPNKQAMRVYSSIWNADDWATMGGRVKIDWTKAPFTASYRNFNADGCVWSSATLSSTCASMVTTSAVSGNQWQIQQLNTVSSRRWLKWVQKYHMIYNYCSDYRRFPQGLPPECNH</sequence>
<dbReference type="Pfam" id="PF06955">
    <property type="entry name" value="XET_C"/>
    <property type="match status" value="1"/>
</dbReference>
<evidence type="ECO:0000256" key="7">
    <source>
        <dbReference type="PIRSR" id="PIRSR005604-2"/>
    </source>
</evidence>
<feature type="glycosylation site" description="N-linked (GlcNAc...) asparagine" evidence="7">
    <location>
        <position position="113"/>
    </location>
</feature>
<dbReference type="PANTHER" id="PTHR31062">
    <property type="entry name" value="XYLOGLUCAN ENDOTRANSGLUCOSYLASE/HYDROLASE PROTEIN 8-RELATED"/>
    <property type="match status" value="1"/>
</dbReference>
<evidence type="ECO:0000256" key="2">
    <source>
        <dbReference type="ARBA" id="ARBA00022801"/>
    </source>
</evidence>
<accession>A0AAN8ULV7</accession>
<dbReference type="FunFam" id="2.60.120.200:FF:000025">
    <property type="entry name" value="Xyloglucan endotransglucosylase/hydrolase"/>
    <property type="match status" value="1"/>
</dbReference>
<dbReference type="Proteomes" id="UP001370490">
    <property type="component" value="Unassembled WGS sequence"/>
</dbReference>
<keyword evidence="8" id="KW-0732">Signal</keyword>
<dbReference type="GO" id="GO:0048046">
    <property type="term" value="C:apoplast"/>
    <property type="evidence" value="ECO:0007669"/>
    <property type="project" value="UniProtKB-SubCell"/>
</dbReference>
<organism evidence="10 11">
    <name type="scientific">Dillenia turbinata</name>
    <dbReference type="NCBI Taxonomy" id="194707"/>
    <lineage>
        <taxon>Eukaryota</taxon>
        <taxon>Viridiplantae</taxon>
        <taxon>Streptophyta</taxon>
        <taxon>Embryophyta</taxon>
        <taxon>Tracheophyta</taxon>
        <taxon>Spermatophyta</taxon>
        <taxon>Magnoliopsida</taxon>
        <taxon>eudicotyledons</taxon>
        <taxon>Gunneridae</taxon>
        <taxon>Pentapetalae</taxon>
        <taxon>Dilleniales</taxon>
        <taxon>Dilleniaceae</taxon>
        <taxon>Dillenia</taxon>
    </lineage>
</organism>
<comment type="function">
    <text evidence="8">Catalyzes xyloglucan endohydrolysis (XEH) and/or endotransglycosylation (XET). Cleaves and religates xyloglucan polymers, an essential constituent of the primary cell wall, and thereby participates in cell wall construction of growing tissues.</text>
</comment>
<reference evidence="10 11" key="1">
    <citation type="submission" date="2023-12" db="EMBL/GenBank/DDBJ databases">
        <title>A high-quality genome assembly for Dillenia turbinata (Dilleniales).</title>
        <authorList>
            <person name="Chanderbali A."/>
        </authorList>
    </citation>
    <scope>NUCLEOTIDE SEQUENCE [LARGE SCALE GENOMIC DNA]</scope>
    <source>
        <strain evidence="10">LSX21</strain>
        <tissue evidence="10">Leaf</tissue>
    </source>
</reference>
<dbReference type="PIRSF" id="PIRSF005604">
    <property type="entry name" value="XET"/>
    <property type="match status" value="1"/>
</dbReference>
<keyword evidence="3" id="KW-1015">Disulfide bond</keyword>
<dbReference type="GO" id="GO:0004553">
    <property type="term" value="F:hydrolase activity, hydrolyzing O-glycosyl compounds"/>
    <property type="evidence" value="ECO:0007669"/>
    <property type="project" value="InterPro"/>
</dbReference>
<evidence type="ECO:0000256" key="5">
    <source>
        <dbReference type="ARBA" id="ARBA00023295"/>
    </source>
</evidence>
<comment type="similarity">
    <text evidence="8">Belongs to the glycosyl hydrolase 16 family.</text>
</comment>
<dbReference type="PROSITE" id="PS51762">
    <property type="entry name" value="GH16_2"/>
    <property type="match status" value="1"/>
</dbReference>
<dbReference type="Gene3D" id="2.60.120.200">
    <property type="match status" value="1"/>
</dbReference>
<dbReference type="AlphaFoldDB" id="A0AAN8ULV7"/>
<comment type="caution">
    <text evidence="10">The sequence shown here is derived from an EMBL/GenBank/DDBJ whole genome shotgun (WGS) entry which is preliminary data.</text>
</comment>
<evidence type="ECO:0000313" key="11">
    <source>
        <dbReference type="Proteomes" id="UP001370490"/>
    </source>
</evidence>
<dbReference type="Pfam" id="PF00722">
    <property type="entry name" value="Glyco_hydro_16"/>
    <property type="match status" value="1"/>
</dbReference>
<dbReference type="InterPro" id="IPR044791">
    <property type="entry name" value="Beta-glucanase/XTH"/>
</dbReference>
<keyword evidence="8" id="KW-0134">Cell wall</keyword>
<feature type="chain" id="PRO_5042661301" description="Xyloglucan endotransglucosylase/hydrolase" evidence="8">
    <location>
        <begin position="29"/>
        <end position="295"/>
    </location>
</feature>
<evidence type="ECO:0000259" key="9">
    <source>
        <dbReference type="PROSITE" id="PS51762"/>
    </source>
</evidence>
<keyword evidence="8" id="KW-0964">Secreted</keyword>
<dbReference type="GO" id="GO:0016762">
    <property type="term" value="F:xyloglucan:xyloglucosyl transferase activity"/>
    <property type="evidence" value="ECO:0007669"/>
    <property type="project" value="UniProtKB-EC"/>
</dbReference>
<keyword evidence="4" id="KW-0325">Glycoprotein</keyword>
<keyword evidence="5 8" id="KW-0326">Glycosidase</keyword>
<keyword evidence="1 8" id="KW-0808">Transferase</keyword>
<comment type="PTM">
    <text evidence="8">Contains at least one intrachain disulfide bond essential for its enzymatic activity.</text>
</comment>
<evidence type="ECO:0000256" key="4">
    <source>
        <dbReference type="ARBA" id="ARBA00023180"/>
    </source>
</evidence>
<proteinExistence type="inferred from homology"/>
<evidence type="ECO:0000256" key="6">
    <source>
        <dbReference type="PIRSR" id="PIRSR005604-1"/>
    </source>
</evidence>
<dbReference type="CDD" id="cd02176">
    <property type="entry name" value="GH16_XET"/>
    <property type="match status" value="1"/>
</dbReference>
<feature type="domain" description="GH16" evidence="9">
    <location>
        <begin position="13"/>
        <end position="219"/>
    </location>
</feature>
<dbReference type="EMBL" id="JBAMMX010000022">
    <property type="protein sequence ID" value="KAK6917965.1"/>
    <property type="molecule type" value="Genomic_DNA"/>
</dbReference>
<evidence type="ECO:0000256" key="8">
    <source>
        <dbReference type="RuleBase" id="RU361120"/>
    </source>
</evidence>
<dbReference type="GO" id="GO:0010411">
    <property type="term" value="P:xyloglucan metabolic process"/>
    <property type="evidence" value="ECO:0007669"/>
    <property type="project" value="InterPro"/>
</dbReference>
<feature type="signal peptide" evidence="8">
    <location>
        <begin position="1"/>
        <end position="28"/>
    </location>
</feature>
<dbReference type="InterPro" id="IPR016455">
    <property type="entry name" value="XTH"/>
</dbReference>
<dbReference type="EC" id="2.4.1.207" evidence="8"/>
<dbReference type="InterPro" id="IPR008263">
    <property type="entry name" value="GH16_AS"/>
</dbReference>
<keyword evidence="2 8" id="KW-0378">Hydrolase</keyword>
<gene>
    <name evidence="10" type="ORF">RJ641_016387</name>
</gene>
<feature type="active site" description="Proton donor" evidence="6">
    <location>
        <position position="109"/>
    </location>
</feature>
<feature type="active site" description="Nucleophile" evidence="6">
    <location>
        <position position="105"/>
    </location>
</feature>
<dbReference type="GO" id="GO:0042546">
    <property type="term" value="P:cell wall biogenesis"/>
    <property type="evidence" value="ECO:0007669"/>
    <property type="project" value="InterPro"/>
</dbReference>
<dbReference type="SUPFAM" id="SSF49899">
    <property type="entry name" value="Concanavalin A-like lectins/glucanases"/>
    <property type="match status" value="1"/>
</dbReference>
<evidence type="ECO:0000313" key="10">
    <source>
        <dbReference type="EMBL" id="KAK6917965.1"/>
    </source>
</evidence>
<dbReference type="InterPro" id="IPR010713">
    <property type="entry name" value="XET_C"/>
</dbReference>
<name>A0AAN8ULV7_9MAGN</name>
<keyword evidence="11" id="KW-1185">Reference proteome</keyword>
<protein>
    <recommendedName>
        <fullName evidence="8">Xyloglucan endotransglucosylase/hydrolase</fullName>
        <ecNumber evidence="8">2.4.1.207</ecNumber>
    </recommendedName>
</protein>
<evidence type="ECO:0000256" key="1">
    <source>
        <dbReference type="ARBA" id="ARBA00022679"/>
    </source>
</evidence>